<dbReference type="Pfam" id="PF08447">
    <property type="entry name" value="PAS_3"/>
    <property type="match status" value="1"/>
</dbReference>
<feature type="domain" description="PAS" evidence="10">
    <location>
        <begin position="141"/>
        <end position="194"/>
    </location>
</feature>
<dbReference type="InterPro" id="IPR035965">
    <property type="entry name" value="PAS-like_dom_sf"/>
</dbReference>
<evidence type="ECO:0000313" key="13">
    <source>
        <dbReference type="Proteomes" id="UP001139125"/>
    </source>
</evidence>
<feature type="domain" description="PAC" evidence="11">
    <location>
        <begin position="194"/>
        <end position="250"/>
    </location>
</feature>
<keyword evidence="6" id="KW-0418">Kinase</keyword>
<evidence type="ECO:0000256" key="4">
    <source>
        <dbReference type="ARBA" id="ARBA00022679"/>
    </source>
</evidence>
<dbReference type="PANTHER" id="PTHR41523">
    <property type="entry name" value="TWO-COMPONENT SYSTEM SENSOR PROTEIN"/>
    <property type="match status" value="1"/>
</dbReference>
<dbReference type="InterPro" id="IPR003594">
    <property type="entry name" value="HATPase_dom"/>
</dbReference>
<dbReference type="SMART" id="SM00086">
    <property type="entry name" value="PAC"/>
    <property type="match status" value="2"/>
</dbReference>
<dbReference type="InterPro" id="IPR013655">
    <property type="entry name" value="PAS_fold_3"/>
</dbReference>
<dbReference type="PROSITE" id="PS50113">
    <property type="entry name" value="PAC"/>
    <property type="match status" value="2"/>
</dbReference>
<evidence type="ECO:0000256" key="5">
    <source>
        <dbReference type="ARBA" id="ARBA00022741"/>
    </source>
</evidence>
<dbReference type="Pfam" id="PF02518">
    <property type="entry name" value="HATPase_c"/>
    <property type="match status" value="1"/>
</dbReference>
<evidence type="ECO:0000256" key="6">
    <source>
        <dbReference type="ARBA" id="ARBA00022777"/>
    </source>
</evidence>
<sequence length="705" mass="80697">MNFNPGESFFDAQPMFVCEQATLKILDVNSAATEILGYKKKKFLKKRVIDFGEQKSGKKIKDEIPIPAKKSADKIWVFKTKDGKDLYFQLSAHLINYKGRPAKLVIAHNFSEIVEGKRDEKKLLSSQLDLNNFPLAEIEWDASLNIIRWSEKAEDLFGYTEEEAINEKRLLEKFIHEDDLDYVRDTIKETYKNGQKDVSVINRNITKNGDVIYCEWYNSLLYNSDGDVVAMYSLVHDVTDREEALDDAKRSMMSYQDLFNSISDAIYLLDKDGVIIEANEGLESTFGYKRTEVVGKHNRMLSAPGKYDEDQIKEIRERAYDGHPGKYEGWGKRKNGEIFPTEVLVNTGNYFGEKVIIVIERDISDRKESEEALKQREGLFSKLFNSSPIGIALLNEHREVEMVNDGFEQLFGYRENELQGLELDKLIVPEKRHDDAVRLTESAKVTEVTEKRIRKDGTILDVIIYAVPVVVEKSVVGIYGIYVDITDRKKAEEQVRKSLREKEMLLAEVHHRVKNNLAVITGLLELQSYSAKDENAKRILKDSQMRVNSIAMVHEKLYQSDDFSEVDINQYFEELTDVIHKTMKRSDVSVNIELDIIPVKLPIIQAIPCGLLLNEIITNSYKHAFSGRKSGNITVSLSRPCDKLLLQIQDDGVGLPEQPQASIHTSLGMTLIKTLSKQLNASFDYRSEDGAIFEFKFEKSSEEEE</sequence>
<dbReference type="CDD" id="cd00130">
    <property type="entry name" value="PAS"/>
    <property type="match status" value="3"/>
</dbReference>
<name>A0A9X2L5W5_9BACT</name>
<dbReference type="InterPro" id="IPR011495">
    <property type="entry name" value="Sig_transdc_His_kin_sub2_dim/P"/>
</dbReference>
<dbReference type="SMART" id="SM00091">
    <property type="entry name" value="PAS"/>
    <property type="match status" value="4"/>
</dbReference>
<keyword evidence="3" id="KW-0597">Phosphoprotein</keyword>
<protein>
    <recommendedName>
        <fullName evidence="2">histidine kinase</fullName>
        <ecNumber evidence="2">2.7.13.3</ecNumber>
    </recommendedName>
</protein>
<proteinExistence type="predicted"/>
<dbReference type="InterPro" id="IPR001610">
    <property type="entry name" value="PAC"/>
</dbReference>
<feature type="domain" description="PAS" evidence="10">
    <location>
        <begin position="376"/>
        <end position="432"/>
    </location>
</feature>
<dbReference type="SMART" id="SM00387">
    <property type="entry name" value="HATPase_c"/>
    <property type="match status" value="1"/>
</dbReference>
<evidence type="ECO:0000259" key="9">
    <source>
        <dbReference type="PROSITE" id="PS50109"/>
    </source>
</evidence>
<keyword evidence="5" id="KW-0547">Nucleotide-binding</keyword>
<evidence type="ECO:0000259" key="11">
    <source>
        <dbReference type="PROSITE" id="PS50113"/>
    </source>
</evidence>
<comment type="caution">
    <text evidence="12">The sequence shown here is derived from an EMBL/GenBank/DDBJ whole genome shotgun (WGS) entry which is preliminary data.</text>
</comment>
<dbReference type="Pfam" id="PF07568">
    <property type="entry name" value="HisKA_2"/>
    <property type="match status" value="1"/>
</dbReference>
<dbReference type="GO" id="GO:0005524">
    <property type="term" value="F:ATP binding"/>
    <property type="evidence" value="ECO:0007669"/>
    <property type="project" value="UniProtKB-KW"/>
</dbReference>
<evidence type="ECO:0000256" key="8">
    <source>
        <dbReference type="ARBA" id="ARBA00023026"/>
    </source>
</evidence>
<keyword evidence="13" id="KW-1185">Reference proteome</keyword>
<dbReference type="EMBL" id="JANDBC010000003">
    <property type="protein sequence ID" value="MCP9292954.1"/>
    <property type="molecule type" value="Genomic_DNA"/>
</dbReference>
<gene>
    <name evidence="12" type="ORF">NM125_15295</name>
</gene>
<evidence type="ECO:0000256" key="1">
    <source>
        <dbReference type="ARBA" id="ARBA00000085"/>
    </source>
</evidence>
<reference evidence="12" key="1">
    <citation type="submission" date="2022-06" db="EMBL/GenBank/DDBJ databases">
        <title>Gracilimonas sp. CAU 1638 isolated from sea sediment.</title>
        <authorList>
            <person name="Kim W."/>
        </authorList>
    </citation>
    <scope>NUCLEOTIDE SEQUENCE</scope>
    <source>
        <strain evidence="12">CAU 1638</strain>
    </source>
</reference>
<dbReference type="Pfam" id="PF13426">
    <property type="entry name" value="PAS_9"/>
    <property type="match status" value="3"/>
</dbReference>
<dbReference type="Gene3D" id="3.30.565.10">
    <property type="entry name" value="Histidine kinase-like ATPase, C-terminal domain"/>
    <property type="match status" value="1"/>
</dbReference>
<accession>A0A9X2L5W5</accession>
<dbReference type="InterPro" id="IPR000014">
    <property type="entry name" value="PAS"/>
</dbReference>
<dbReference type="NCBIfam" id="TIGR00229">
    <property type="entry name" value="sensory_box"/>
    <property type="match status" value="4"/>
</dbReference>
<dbReference type="RefSeq" id="WP_255135854.1">
    <property type="nucleotide sequence ID" value="NZ_JANDBC010000003.1"/>
</dbReference>
<dbReference type="Gene3D" id="3.30.450.20">
    <property type="entry name" value="PAS domain"/>
    <property type="match status" value="4"/>
</dbReference>
<feature type="domain" description="PAS" evidence="10">
    <location>
        <begin position="251"/>
        <end position="323"/>
    </location>
</feature>
<feature type="domain" description="PAC" evidence="11">
    <location>
        <begin position="446"/>
        <end position="497"/>
    </location>
</feature>
<dbReference type="GO" id="GO:0004673">
    <property type="term" value="F:protein histidine kinase activity"/>
    <property type="evidence" value="ECO:0007669"/>
    <property type="project" value="UniProtKB-EC"/>
</dbReference>
<dbReference type="EC" id="2.7.13.3" evidence="2"/>
<evidence type="ECO:0000256" key="3">
    <source>
        <dbReference type="ARBA" id="ARBA00022553"/>
    </source>
</evidence>
<dbReference type="SUPFAM" id="SSF55785">
    <property type="entry name" value="PYP-like sensor domain (PAS domain)"/>
    <property type="match status" value="4"/>
</dbReference>
<evidence type="ECO:0000259" key="10">
    <source>
        <dbReference type="PROSITE" id="PS50112"/>
    </source>
</evidence>
<comment type="catalytic activity">
    <reaction evidence="1">
        <text>ATP + protein L-histidine = ADP + protein N-phospho-L-histidine.</text>
        <dbReference type="EC" id="2.7.13.3"/>
    </reaction>
</comment>
<dbReference type="InterPro" id="IPR000700">
    <property type="entry name" value="PAS-assoc_C"/>
</dbReference>
<dbReference type="PROSITE" id="PS50112">
    <property type="entry name" value="PAS"/>
    <property type="match status" value="3"/>
</dbReference>
<feature type="domain" description="Histidine kinase" evidence="9">
    <location>
        <begin position="508"/>
        <end position="701"/>
    </location>
</feature>
<evidence type="ECO:0000256" key="2">
    <source>
        <dbReference type="ARBA" id="ARBA00012438"/>
    </source>
</evidence>
<keyword evidence="4" id="KW-0808">Transferase</keyword>
<dbReference type="Proteomes" id="UP001139125">
    <property type="component" value="Unassembled WGS sequence"/>
</dbReference>
<keyword evidence="7" id="KW-0067">ATP-binding</keyword>
<dbReference type="PROSITE" id="PS50109">
    <property type="entry name" value="HIS_KIN"/>
    <property type="match status" value="1"/>
</dbReference>
<keyword evidence="8" id="KW-0843">Virulence</keyword>
<dbReference type="AlphaFoldDB" id="A0A9X2L5W5"/>
<dbReference type="InterPro" id="IPR036890">
    <property type="entry name" value="HATPase_C_sf"/>
</dbReference>
<evidence type="ECO:0000256" key="7">
    <source>
        <dbReference type="ARBA" id="ARBA00022840"/>
    </source>
</evidence>
<dbReference type="SUPFAM" id="SSF55874">
    <property type="entry name" value="ATPase domain of HSP90 chaperone/DNA topoisomerase II/histidine kinase"/>
    <property type="match status" value="1"/>
</dbReference>
<dbReference type="PANTHER" id="PTHR41523:SF8">
    <property type="entry name" value="ETHYLENE RESPONSE SENSOR PROTEIN"/>
    <property type="match status" value="1"/>
</dbReference>
<organism evidence="12 13">
    <name type="scientific">Gracilimonas sediminicola</name>
    <dbReference type="NCBI Taxonomy" id="2952158"/>
    <lineage>
        <taxon>Bacteria</taxon>
        <taxon>Pseudomonadati</taxon>
        <taxon>Balneolota</taxon>
        <taxon>Balneolia</taxon>
        <taxon>Balneolales</taxon>
        <taxon>Balneolaceae</taxon>
        <taxon>Gracilimonas</taxon>
    </lineage>
</organism>
<dbReference type="InterPro" id="IPR005467">
    <property type="entry name" value="His_kinase_dom"/>
</dbReference>
<evidence type="ECO:0000313" key="12">
    <source>
        <dbReference type="EMBL" id="MCP9292954.1"/>
    </source>
</evidence>